<keyword evidence="1" id="KW-0411">Iron-sulfur</keyword>
<dbReference type="UniPathway" id="UPA00232"/>
<sequence>MPGIEPMKLSLGPLQYFWPRERTLAFYRACTGWAVDIVYLGETVCSKRRELRTGDWLALAEELAGAGKEVVLSSLALIEAESELGVVRRLAENGRFLLEANDLSAVQTCRERGLAFVAGPTLNVYNHRTLTLLMEDGLRRWVPGVEQGRVLLQEMRAAMAAEERPMPELELLAWGRLPLAFSARCFTARALDIPKDQCGFRCIEYPDGLPLSTRDGQPFLTVNGIQVQGMETVDMAPERDEMAACGVDILRIYPQADETADVVDHFHRMLRSPVPPPRLGARNGYWDGKPGKASLAAPTL</sequence>
<name>A0A286CZ44_9GAMM</name>
<proteinExistence type="inferred from homology"/>
<comment type="function">
    <text evidence="1">Required for O(2)-independent ubiquinone (coenzyme Q) biosynthesis. Together with UbiU, is essential for the C6-hydroxylation reaction in the oxygen-independent ubiquinone biosynthesis pathway.</text>
</comment>
<dbReference type="InterPro" id="IPR001539">
    <property type="entry name" value="Peptidase_U32"/>
</dbReference>
<dbReference type="EMBL" id="OCND01000001">
    <property type="protein sequence ID" value="SOD51671.1"/>
    <property type="molecule type" value="Genomic_DNA"/>
</dbReference>
<keyword evidence="3" id="KW-0378">Hydrolase</keyword>
<keyword evidence="1" id="KW-0831">Ubiquinone biosynthesis</keyword>
<dbReference type="InterPro" id="IPR043693">
    <property type="entry name" value="UbiV"/>
</dbReference>
<keyword evidence="3" id="KW-0645">Protease</keyword>
<evidence type="ECO:0000313" key="3">
    <source>
        <dbReference type="EMBL" id="SOD51671.1"/>
    </source>
</evidence>
<feature type="binding site" evidence="1">
    <location>
        <position position="198"/>
    </location>
    <ligand>
        <name>[4Fe-4S] cluster</name>
        <dbReference type="ChEBI" id="CHEBI:49883"/>
    </ligand>
</feature>
<dbReference type="PANTHER" id="PTHR30217">
    <property type="entry name" value="PEPTIDASE U32 FAMILY"/>
    <property type="match status" value="1"/>
</dbReference>
<keyword evidence="1" id="KW-0479">Metal-binding</keyword>
<dbReference type="Pfam" id="PF01136">
    <property type="entry name" value="Peptidase_U32"/>
    <property type="match status" value="1"/>
</dbReference>
<keyword evidence="1" id="KW-0408">Iron</keyword>
<comment type="pathway">
    <text evidence="1">Cofactor biosynthesis; ubiquinone biosynthesis.</text>
</comment>
<dbReference type="PANTHER" id="PTHR30217:SF11">
    <property type="entry name" value="UBIQUINONE BIOSYNTHESIS PROTEIN UBIV"/>
    <property type="match status" value="1"/>
</dbReference>
<dbReference type="InterPro" id="IPR051454">
    <property type="entry name" value="RNA/ubiquinone_mod_enzymes"/>
</dbReference>
<comment type="cofactor">
    <cofactor evidence="1">
        <name>[4Fe-4S] cluster</name>
        <dbReference type="ChEBI" id="CHEBI:49883"/>
    </cofactor>
</comment>
<protein>
    <recommendedName>
        <fullName evidence="1">Ubiquinone biosynthesis protein UbiV</fullName>
    </recommendedName>
</protein>
<evidence type="ECO:0000313" key="4">
    <source>
        <dbReference type="Proteomes" id="UP000219374"/>
    </source>
</evidence>
<feature type="binding site" evidence="1">
    <location>
        <position position="202"/>
    </location>
    <ligand>
        <name>[4Fe-4S] cluster</name>
        <dbReference type="ChEBI" id="CHEBI:49883"/>
    </ligand>
</feature>
<gene>
    <name evidence="1" type="primary">ubiV</name>
    <name evidence="3" type="ORF">SAMN06296416_101797</name>
</gene>
<dbReference type="HAMAP" id="MF_02233">
    <property type="entry name" value="UbiV"/>
    <property type="match status" value="1"/>
</dbReference>
<reference evidence="3 4" key="1">
    <citation type="submission" date="2017-09" db="EMBL/GenBank/DDBJ databases">
        <authorList>
            <person name="Ehlers B."/>
            <person name="Leendertz F.H."/>
        </authorList>
    </citation>
    <scope>NUCLEOTIDE SEQUENCE [LARGE SCALE GENOMIC DNA]</scope>
    <source>
        <strain evidence="3 4">CGMCC 1.10978</strain>
    </source>
</reference>
<keyword evidence="1" id="KW-0004">4Fe-4S</keyword>
<comment type="subunit">
    <text evidence="1">Forms a heterodimer with UbiU.</text>
</comment>
<feature type="region of interest" description="Disordered" evidence="2">
    <location>
        <begin position="281"/>
        <end position="300"/>
    </location>
</feature>
<evidence type="ECO:0000256" key="2">
    <source>
        <dbReference type="SAM" id="MobiDB-lite"/>
    </source>
</evidence>
<dbReference type="AlphaFoldDB" id="A0A286CZ44"/>
<comment type="similarity">
    <text evidence="1">Belongs to the peptidase U32 family. UbiV subfamily.</text>
</comment>
<dbReference type="GO" id="GO:0051539">
    <property type="term" value="F:4 iron, 4 sulfur cluster binding"/>
    <property type="evidence" value="ECO:0007669"/>
    <property type="project" value="UniProtKB-UniRule"/>
</dbReference>
<accession>A0A286CZ44</accession>
<feature type="binding site" evidence="1">
    <location>
        <position position="45"/>
    </location>
    <ligand>
        <name>[4Fe-4S] cluster</name>
        <dbReference type="ChEBI" id="CHEBI:49883"/>
    </ligand>
</feature>
<dbReference type="NCBIfam" id="NF011991">
    <property type="entry name" value="PRK15447.1"/>
    <property type="match status" value="1"/>
</dbReference>
<dbReference type="GO" id="GO:0006744">
    <property type="term" value="P:ubiquinone biosynthetic process"/>
    <property type="evidence" value="ECO:0007669"/>
    <property type="project" value="UniProtKB-UniRule"/>
</dbReference>
<organism evidence="3 4">
    <name type="scientific">Pseudoxanthomonas wuyuanensis</name>
    <dbReference type="NCBI Taxonomy" id="1073196"/>
    <lineage>
        <taxon>Bacteria</taxon>
        <taxon>Pseudomonadati</taxon>
        <taxon>Pseudomonadota</taxon>
        <taxon>Gammaproteobacteria</taxon>
        <taxon>Lysobacterales</taxon>
        <taxon>Lysobacteraceae</taxon>
        <taxon>Pseudoxanthomonas</taxon>
    </lineage>
</organism>
<dbReference type="GO" id="GO:0006508">
    <property type="term" value="P:proteolysis"/>
    <property type="evidence" value="ECO:0007669"/>
    <property type="project" value="UniProtKB-KW"/>
</dbReference>
<evidence type="ECO:0000256" key="1">
    <source>
        <dbReference type="HAMAP-Rule" id="MF_02233"/>
    </source>
</evidence>
<dbReference type="Proteomes" id="UP000219374">
    <property type="component" value="Unassembled WGS sequence"/>
</dbReference>
<keyword evidence="4" id="KW-1185">Reference proteome</keyword>
<dbReference type="GO" id="GO:0046872">
    <property type="term" value="F:metal ion binding"/>
    <property type="evidence" value="ECO:0007669"/>
    <property type="project" value="UniProtKB-KW"/>
</dbReference>
<feature type="binding site" evidence="1">
    <location>
        <position position="185"/>
    </location>
    <ligand>
        <name>[4Fe-4S] cluster</name>
        <dbReference type="ChEBI" id="CHEBI:49883"/>
    </ligand>
</feature>
<dbReference type="GO" id="GO:0008233">
    <property type="term" value="F:peptidase activity"/>
    <property type="evidence" value="ECO:0007669"/>
    <property type="project" value="UniProtKB-KW"/>
</dbReference>